<dbReference type="STRING" id="910347.SAMN05421773_11951"/>
<accession>A0A1I1TDG7</accession>
<evidence type="ECO:0000313" key="4">
    <source>
        <dbReference type="Proteomes" id="UP000199207"/>
    </source>
</evidence>
<dbReference type="EMBL" id="FOLM01000019">
    <property type="protein sequence ID" value="SFD56645.1"/>
    <property type="molecule type" value="Genomic_DNA"/>
</dbReference>
<dbReference type="PANTHER" id="PTHR35526">
    <property type="entry name" value="ANTI-SIGMA-F FACTOR RSBW-RELATED"/>
    <property type="match status" value="1"/>
</dbReference>
<dbReference type="InterPro" id="IPR003594">
    <property type="entry name" value="HATPase_dom"/>
</dbReference>
<evidence type="ECO:0000313" key="3">
    <source>
        <dbReference type="EMBL" id="SFD56645.1"/>
    </source>
</evidence>
<gene>
    <name evidence="3" type="ORF">SAMN05421773_11951</name>
</gene>
<feature type="domain" description="Histidine kinase/HSP90-like ATPase" evidence="2">
    <location>
        <begin position="28"/>
        <end position="153"/>
    </location>
</feature>
<keyword evidence="1" id="KW-0723">Serine/threonine-protein kinase</keyword>
<dbReference type="AlphaFoldDB" id="A0A1I1TDG7"/>
<dbReference type="GO" id="GO:0004674">
    <property type="term" value="F:protein serine/threonine kinase activity"/>
    <property type="evidence" value="ECO:0007669"/>
    <property type="project" value="UniProtKB-KW"/>
</dbReference>
<dbReference type="PANTHER" id="PTHR35526:SF3">
    <property type="entry name" value="ANTI-SIGMA-F FACTOR RSBW"/>
    <property type="match status" value="1"/>
</dbReference>
<dbReference type="Gene3D" id="3.30.565.10">
    <property type="entry name" value="Histidine kinase-like ATPase, C-terminal domain"/>
    <property type="match status" value="1"/>
</dbReference>
<keyword evidence="3" id="KW-0808">Transferase</keyword>
<keyword evidence="4" id="KW-1185">Reference proteome</keyword>
<keyword evidence="3" id="KW-0418">Kinase</keyword>
<dbReference type="InterPro" id="IPR050267">
    <property type="entry name" value="Anti-sigma-factor_SerPK"/>
</dbReference>
<evidence type="ECO:0000259" key="2">
    <source>
        <dbReference type="Pfam" id="PF13581"/>
    </source>
</evidence>
<reference evidence="3 4" key="1">
    <citation type="submission" date="2016-10" db="EMBL/GenBank/DDBJ databases">
        <authorList>
            <person name="de Groot N.N."/>
        </authorList>
    </citation>
    <scope>NUCLEOTIDE SEQUENCE [LARGE SCALE GENOMIC DNA]</scope>
    <source>
        <strain evidence="3 4">CGMCC 4.5739</strain>
    </source>
</reference>
<name>A0A1I1TDG7_9ACTN</name>
<dbReference type="Proteomes" id="UP000199207">
    <property type="component" value="Unassembled WGS sequence"/>
</dbReference>
<evidence type="ECO:0000256" key="1">
    <source>
        <dbReference type="ARBA" id="ARBA00022527"/>
    </source>
</evidence>
<proteinExistence type="predicted"/>
<dbReference type="Pfam" id="PF13581">
    <property type="entry name" value="HATPase_c_2"/>
    <property type="match status" value="1"/>
</dbReference>
<organism evidence="3 4">
    <name type="scientific">Streptomyces aidingensis</name>
    <dbReference type="NCBI Taxonomy" id="910347"/>
    <lineage>
        <taxon>Bacteria</taxon>
        <taxon>Bacillati</taxon>
        <taxon>Actinomycetota</taxon>
        <taxon>Actinomycetes</taxon>
        <taxon>Kitasatosporales</taxon>
        <taxon>Streptomycetaceae</taxon>
        <taxon>Streptomyces</taxon>
    </lineage>
</organism>
<dbReference type="InterPro" id="IPR036890">
    <property type="entry name" value="HATPase_C_sf"/>
</dbReference>
<dbReference type="OrthoDB" id="4171713at2"/>
<sequence length="154" mass="17002">MLPPPRAAVPPVHFGGETFPLSDFSLHFPAHPAWVGVAREAMRTALAHGLPAWREIMETAVLLTSEVVSNAVIASRACRHPYPPVDLYASWTLRGDLHVRVFDRAPGEPVTVPPPSPSPDDEHGRGLLLLAQLARRWNVHRHNPAPGKTVWFQL</sequence>
<protein>
    <submittedName>
        <fullName evidence="3">Histidine kinase-like ATPase domain-containing protein</fullName>
    </submittedName>
</protein>